<dbReference type="Proteomes" id="UP000182800">
    <property type="component" value="Unassembled WGS sequence"/>
</dbReference>
<sequence length="32" mass="3304">MFRSVCALAAEIASLGIFVAMVGLWAMAFGVA</sequence>
<keyword evidence="1" id="KW-0812">Transmembrane</keyword>
<feature type="transmembrane region" description="Helical" evidence="1">
    <location>
        <begin position="12"/>
        <end position="31"/>
    </location>
</feature>
<accession>A0A0P7Y7Z8</accession>
<keyword evidence="5" id="KW-1185">Reference proteome</keyword>
<dbReference type="EMBL" id="FMBM01000001">
    <property type="protein sequence ID" value="SCC79675.1"/>
    <property type="molecule type" value="Genomic_DNA"/>
</dbReference>
<name>A0A0P7Y7Z8_9HYPH</name>
<dbReference type="Proteomes" id="UP000050497">
    <property type="component" value="Unassembled WGS sequence"/>
</dbReference>
<keyword evidence="1" id="KW-1133">Transmembrane helix</keyword>
<dbReference type="EMBL" id="LJSX01000016">
    <property type="protein sequence ID" value="KPQ10348.1"/>
    <property type="molecule type" value="Genomic_DNA"/>
</dbReference>
<comment type="caution">
    <text evidence="2">The sequence shown here is derived from an EMBL/GenBank/DDBJ whole genome shotgun (WGS) entry which is preliminary data.</text>
</comment>
<evidence type="ECO:0000313" key="3">
    <source>
        <dbReference type="EMBL" id="SCC79675.1"/>
    </source>
</evidence>
<protein>
    <submittedName>
        <fullName evidence="2">Uncharacterized protein</fullName>
    </submittedName>
</protein>
<evidence type="ECO:0000313" key="2">
    <source>
        <dbReference type="EMBL" id="KPQ10348.1"/>
    </source>
</evidence>
<dbReference type="AlphaFoldDB" id="A0A0P7Y7Z8"/>
<reference evidence="2 4" key="1">
    <citation type="submission" date="2015-09" db="EMBL/GenBank/DDBJ databases">
        <title>Identification and resolution of microdiversity through metagenomic sequencing of parallel consortia.</title>
        <authorList>
            <person name="Nelson W.C."/>
            <person name="Romine M.F."/>
            <person name="Lindemann S.R."/>
        </authorList>
    </citation>
    <scope>NUCLEOTIDE SEQUENCE [LARGE SCALE GENOMIC DNA]</scope>
    <source>
        <strain evidence="2">HL-109</strain>
    </source>
</reference>
<evidence type="ECO:0000256" key="1">
    <source>
        <dbReference type="SAM" id="Phobius"/>
    </source>
</evidence>
<evidence type="ECO:0000313" key="5">
    <source>
        <dbReference type="Proteomes" id="UP000182800"/>
    </source>
</evidence>
<evidence type="ECO:0000313" key="4">
    <source>
        <dbReference type="Proteomes" id="UP000050497"/>
    </source>
</evidence>
<proteinExistence type="predicted"/>
<gene>
    <name evidence="3" type="ORF">GA0071312_1089</name>
    <name evidence="2" type="ORF">HLUCCO17_11245</name>
</gene>
<keyword evidence="1" id="KW-0472">Membrane</keyword>
<reference evidence="3 5" key="2">
    <citation type="submission" date="2016-08" db="EMBL/GenBank/DDBJ databases">
        <authorList>
            <person name="Varghese N."/>
            <person name="Submissions Spin"/>
        </authorList>
    </citation>
    <scope>NUCLEOTIDE SEQUENCE [LARGE SCALE GENOMIC DNA]</scope>
    <source>
        <strain evidence="3 5">HL-109</strain>
    </source>
</reference>
<organism evidence="2 4">
    <name type="scientific">Saliniramus fredricksonii</name>
    <dbReference type="NCBI Taxonomy" id="1653334"/>
    <lineage>
        <taxon>Bacteria</taxon>
        <taxon>Pseudomonadati</taxon>
        <taxon>Pseudomonadota</taxon>
        <taxon>Alphaproteobacteria</taxon>
        <taxon>Hyphomicrobiales</taxon>
        <taxon>Salinarimonadaceae</taxon>
        <taxon>Saliniramus</taxon>
    </lineage>
</organism>